<comment type="caution">
    <text evidence="1">The sequence shown here is derived from an EMBL/GenBank/DDBJ whole genome shotgun (WGS) entry which is preliminary data.</text>
</comment>
<dbReference type="Proteomes" id="UP000685013">
    <property type="component" value="Chromosome 11"/>
</dbReference>
<reference evidence="1 2" key="1">
    <citation type="journal article" date="2021" name="Hortic Res">
        <title>The domestication of Cucurbita argyrosperma as revealed by the genome of its wild relative.</title>
        <authorList>
            <person name="Barrera-Redondo J."/>
            <person name="Sanchez-de la Vega G."/>
            <person name="Aguirre-Liguori J.A."/>
            <person name="Castellanos-Morales G."/>
            <person name="Gutierrez-Guerrero Y.T."/>
            <person name="Aguirre-Dugua X."/>
            <person name="Aguirre-Planter E."/>
            <person name="Tenaillon M.I."/>
            <person name="Lira-Saade R."/>
            <person name="Eguiarte L.E."/>
        </authorList>
    </citation>
    <scope>NUCLEOTIDE SEQUENCE [LARGE SCALE GENOMIC DNA]</scope>
    <source>
        <strain evidence="1">JBR-2021</strain>
    </source>
</reference>
<sequence>MLQELTVIPESLEIAASSNAEYLELEMDLVQCDVKKLGIER</sequence>
<dbReference type="AlphaFoldDB" id="A0AAV6MW87"/>
<evidence type="ECO:0000313" key="1">
    <source>
        <dbReference type="EMBL" id="KAG6588548.1"/>
    </source>
</evidence>
<organism evidence="1 2">
    <name type="scientific">Cucurbita argyrosperma subsp. sororia</name>
    <dbReference type="NCBI Taxonomy" id="37648"/>
    <lineage>
        <taxon>Eukaryota</taxon>
        <taxon>Viridiplantae</taxon>
        <taxon>Streptophyta</taxon>
        <taxon>Embryophyta</taxon>
        <taxon>Tracheophyta</taxon>
        <taxon>Spermatophyta</taxon>
        <taxon>Magnoliopsida</taxon>
        <taxon>eudicotyledons</taxon>
        <taxon>Gunneridae</taxon>
        <taxon>Pentapetalae</taxon>
        <taxon>rosids</taxon>
        <taxon>fabids</taxon>
        <taxon>Cucurbitales</taxon>
        <taxon>Cucurbitaceae</taxon>
        <taxon>Cucurbiteae</taxon>
        <taxon>Cucurbita</taxon>
    </lineage>
</organism>
<evidence type="ECO:0000313" key="2">
    <source>
        <dbReference type="Proteomes" id="UP000685013"/>
    </source>
</evidence>
<feature type="non-terminal residue" evidence="1">
    <location>
        <position position="1"/>
    </location>
</feature>
<keyword evidence="2" id="KW-1185">Reference proteome</keyword>
<protein>
    <submittedName>
        <fullName evidence="1">Uncharacterized protein</fullName>
    </submittedName>
</protein>
<gene>
    <name evidence="1" type="ORF">SDJN03_17113</name>
</gene>
<proteinExistence type="predicted"/>
<name>A0AAV6MW87_9ROSI</name>
<accession>A0AAV6MW87</accession>
<dbReference type="EMBL" id="JAGKQH010000011">
    <property type="protein sequence ID" value="KAG6588548.1"/>
    <property type="molecule type" value="Genomic_DNA"/>
</dbReference>